<evidence type="ECO:0000313" key="10">
    <source>
        <dbReference type="EMBL" id="MBS2212909.1"/>
    </source>
</evidence>
<name>A0ABS5KCY4_9BACT</name>
<comment type="caution">
    <text evidence="10">The sequence shown here is derived from an EMBL/GenBank/DDBJ whole genome shotgun (WGS) entry which is preliminary data.</text>
</comment>
<gene>
    <name evidence="10" type="primary">pruA</name>
    <name evidence="10" type="ORF">KEM09_15935</name>
</gene>
<dbReference type="InterPro" id="IPR005931">
    <property type="entry name" value="P5CDH/ALDH4A1"/>
</dbReference>
<evidence type="ECO:0000259" key="9">
    <source>
        <dbReference type="Pfam" id="PF00171"/>
    </source>
</evidence>
<proteinExistence type="inferred from homology"/>
<evidence type="ECO:0000256" key="8">
    <source>
        <dbReference type="ARBA" id="ARBA00048142"/>
    </source>
</evidence>
<dbReference type="NCBIfam" id="TIGR01236">
    <property type="entry name" value="D1pyr5carbox1"/>
    <property type="match status" value="1"/>
</dbReference>
<evidence type="ECO:0000256" key="3">
    <source>
        <dbReference type="ARBA" id="ARBA00012884"/>
    </source>
</evidence>
<dbReference type="InterPro" id="IPR016162">
    <property type="entry name" value="Ald_DH_N"/>
</dbReference>
<evidence type="ECO:0000256" key="6">
    <source>
        <dbReference type="ARBA" id="ARBA00023062"/>
    </source>
</evidence>
<organism evidence="10 11">
    <name type="scientific">Carboxylicivirga mesophila</name>
    <dbReference type="NCBI Taxonomy" id="1166478"/>
    <lineage>
        <taxon>Bacteria</taxon>
        <taxon>Pseudomonadati</taxon>
        <taxon>Bacteroidota</taxon>
        <taxon>Bacteroidia</taxon>
        <taxon>Marinilabiliales</taxon>
        <taxon>Marinilabiliaceae</taxon>
        <taxon>Carboxylicivirga</taxon>
    </lineage>
</organism>
<dbReference type="InterPro" id="IPR050485">
    <property type="entry name" value="Proline_metab_enzyme"/>
</dbReference>
<dbReference type="RefSeq" id="WP_212229801.1">
    <property type="nucleotide sequence ID" value="NZ_JAGUCN010000019.1"/>
</dbReference>
<dbReference type="PANTHER" id="PTHR42862">
    <property type="entry name" value="DELTA-1-PYRROLINE-5-CARBOXYLATE DEHYDROGENASE 1, ISOFORM A-RELATED"/>
    <property type="match status" value="1"/>
</dbReference>
<dbReference type="Gene3D" id="3.40.309.10">
    <property type="entry name" value="Aldehyde Dehydrogenase, Chain A, domain 2"/>
    <property type="match status" value="1"/>
</dbReference>
<dbReference type="GO" id="GO:0003842">
    <property type="term" value="F:L-glutamate gamma-semialdehyde dehydrogenase activity"/>
    <property type="evidence" value="ECO:0007669"/>
    <property type="project" value="UniProtKB-EC"/>
</dbReference>
<protein>
    <recommendedName>
        <fullName evidence="7">L-glutamate gamma-semialdehyde dehydrogenase</fullName>
        <ecNumber evidence="3">1.2.1.88</ecNumber>
    </recommendedName>
    <alternativeName>
        <fullName evidence="7">L-glutamate gamma-semialdehyde dehydrogenase</fullName>
    </alternativeName>
</protein>
<dbReference type="PROSITE" id="PS00070">
    <property type="entry name" value="ALDEHYDE_DEHYDR_CYS"/>
    <property type="match status" value="1"/>
</dbReference>
<evidence type="ECO:0000256" key="2">
    <source>
        <dbReference type="ARBA" id="ARBA00009986"/>
    </source>
</evidence>
<dbReference type="PANTHER" id="PTHR42862:SF1">
    <property type="entry name" value="DELTA-1-PYRROLINE-5-CARBOXYLATE DEHYDROGENASE 2, ISOFORM A-RELATED"/>
    <property type="match status" value="1"/>
</dbReference>
<dbReference type="CDD" id="cd07123">
    <property type="entry name" value="ALDH_F4-17_P5CDH"/>
    <property type="match status" value="1"/>
</dbReference>
<dbReference type="InterPro" id="IPR016163">
    <property type="entry name" value="Ald_DH_C"/>
</dbReference>
<dbReference type="Proteomes" id="UP000721861">
    <property type="component" value="Unassembled WGS sequence"/>
</dbReference>
<feature type="domain" description="Aldehyde dehydrogenase" evidence="9">
    <location>
        <begin position="66"/>
        <end position="519"/>
    </location>
</feature>
<comment type="similarity">
    <text evidence="2">Belongs to the aldehyde dehydrogenase family.</text>
</comment>
<evidence type="ECO:0000256" key="5">
    <source>
        <dbReference type="ARBA" id="ARBA00023027"/>
    </source>
</evidence>
<comment type="catalytic activity">
    <reaction evidence="8">
        <text>L-glutamate 5-semialdehyde + NAD(+) + H2O = L-glutamate + NADH + 2 H(+)</text>
        <dbReference type="Rhea" id="RHEA:30235"/>
        <dbReference type="ChEBI" id="CHEBI:15377"/>
        <dbReference type="ChEBI" id="CHEBI:15378"/>
        <dbReference type="ChEBI" id="CHEBI:29985"/>
        <dbReference type="ChEBI" id="CHEBI:57540"/>
        <dbReference type="ChEBI" id="CHEBI:57945"/>
        <dbReference type="ChEBI" id="CHEBI:58066"/>
        <dbReference type="EC" id="1.2.1.88"/>
    </reaction>
</comment>
<comment type="pathway">
    <text evidence="1">Amino-acid degradation; L-proline degradation into L-glutamate; L-glutamate from L-proline: step 2/2.</text>
</comment>
<dbReference type="SUPFAM" id="SSF53720">
    <property type="entry name" value="ALDH-like"/>
    <property type="match status" value="1"/>
</dbReference>
<accession>A0ABS5KCY4</accession>
<dbReference type="EMBL" id="JAGUCN010000019">
    <property type="protein sequence ID" value="MBS2212909.1"/>
    <property type="molecule type" value="Genomic_DNA"/>
</dbReference>
<dbReference type="InterPro" id="IPR016161">
    <property type="entry name" value="Ald_DH/histidinol_DH"/>
</dbReference>
<evidence type="ECO:0000256" key="4">
    <source>
        <dbReference type="ARBA" id="ARBA00023002"/>
    </source>
</evidence>
<keyword evidence="5" id="KW-0520">NAD</keyword>
<dbReference type="InterPro" id="IPR015590">
    <property type="entry name" value="Aldehyde_DH_dom"/>
</dbReference>
<evidence type="ECO:0000256" key="1">
    <source>
        <dbReference type="ARBA" id="ARBA00004786"/>
    </source>
</evidence>
<dbReference type="Gene3D" id="3.40.605.10">
    <property type="entry name" value="Aldehyde Dehydrogenase, Chain A, domain 1"/>
    <property type="match status" value="1"/>
</dbReference>
<reference evidence="10 11" key="1">
    <citation type="journal article" date="2014" name="Int. J. Syst. Evol. Microbiol.">
        <title>Carboxylicivirga gen. nov. in the family Marinilabiliaceae with two novel species, Carboxylicivirga mesophila sp. nov. and Carboxylicivirga taeanensis sp. nov., and reclassification of Cytophaga fermentans as Saccharicrinis fermentans gen. nov., comb. nov.</title>
        <authorList>
            <person name="Yang S.H."/>
            <person name="Seo H.S."/>
            <person name="Woo J.H."/>
            <person name="Oh H.M."/>
            <person name="Jang H."/>
            <person name="Lee J.H."/>
            <person name="Kim S.J."/>
            <person name="Kwon K.K."/>
        </authorList>
    </citation>
    <scope>NUCLEOTIDE SEQUENCE [LARGE SCALE GENOMIC DNA]</scope>
    <source>
        <strain evidence="10 11">JCM 18290</strain>
    </source>
</reference>
<evidence type="ECO:0000313" key="11">
    <source>
        <dbReference type="Proteomes" id="UP000721861"/>
    </source>
</evidence>
<dbReference type="InterPro" id="IPR016160">
    <property type="entry name" value="Ald_DH_CS_CYS"/>
</dbReference>
<evidence type="ECO:0000256" key="7">
    <source>
        <dbReference type="ARBA" id="ARBA00032259"/>
    </source>
</evidence>
<keyword evidence="11" id="KW-1185">Reference proteome</keyword>
<keyword evidence="4 10" id="KW-0560">Oxidoreductase</keyword>
<sequence>MPKGIFQVPPAVNEPIKSYAPGTPERAELKKMLEELRSQELDIPMFIGGEEIRTGNTKRIHPPHEIAHTLGHYHQGDETHVHMAIDAALKARKQWVNLSWEHRAAIFLKAADLLAGPYRQLINAATMLGQSKNAFQAEIDSACELADFFRFNVQYMTEIYAGQPESAPGIWDRVEYRPLEGFVFALTPFNFTSIAGNLQTAPAMMGNVTVWKPSKTAVYSAYFLMKLFKEAGVPDGVINLVYASGPVAAKEIFSHPDFAGFHFTGSTGVFQSTWKAIGDNIAKYKTYPRIVGETGGKDYILAHKSCDAKGVATAIVRGAFEYQGQKCSAASRAYMPASRWEEIFGYVKEQMAEVKMGPPEDFSNFVNAVIDETSFDLLAGAIDEAKESNEAEVILGGGHDKSVGYFIEPTIILTTNPKYRTMEEELFGPVLTIYVYDDSKFEETMDILDSTSIYALTGCIFAQDRYIIEKATKRLVDTAGNFYINDKPTGAVVGQQPFGGSRGSGTNDKAGSAINLMRWVSPRTIKENFVPPHDFKYPFLAE</sequence>
<dbReference type="Pfam" id="PF00171">
    <property type="entry name" value="Aldedh"/>
    <property type="match status" value="1"/>
</dbReference>
<dbReference type="EC" id="1.2.1.88" evidence="3"/>
<keyword evidence="6" id="KW-0642">Proline metabolism</keyword>